<dbReference type="InterPro" id="IPR001890">
    <property type="entry name" value="RNA-binding_CRM"/>
</dbReference>
<gene>
    <name evidence="5" type="ORF">CAL30_01330</name>
    <name evidence="4" type="ORF">HMPREF3182_00353</name>
</gene>
<dbReference type="InterPro" id="IPR035920">
    <property type="entry name" value="YhbY-like_sf"/>
</dbReference>
<comment type="caution">
    <text evidence="4">The sequence shown here is derived from an EMBL/GenBank/DDBJ whole genome shotgun (WGS) entry which is preliminary data.</text>
</comment>
<evidence type="ECO:0000256" key="1">
    <source>
        <dbReference type="ARBA" id="ARBA00022884"/>
    </source>
</evidence>
<dbReference type="PANTHER" id="PTHR40065">
    <property type="entry name" value="RNA-BINDING PROTEIN YHBY"/>
    <property type="match status" value="1"/>
</dbReference>
<evidence type="ECO:0000313" key="5">
    <source>
        <dbReference type="EMBL" id="PNH22262.1"/>
    </source>
</evidence>
<protein>
    <submittedName>
        <fullName evidence="4 5">RNA-binding protein</fullName>
    </submittedName>
</protein>
<dbReference type="InterPro" id="IPR051925">
    <property type="entry name" value="RNA-binding_domain"/>
</dbReference>
<accession>A0A2J8BBV7</accession>
<dbReference type="EMBL" id="NFMF01000002">
    <property type="protein sequence ID" value="PNH22262.1"/>
    <property type="molecule type" value="Genomic_DNA"/>
</dbReference>
<dbReference type="EMBL" id="LSDT01000008">
    <property type="protein sequence ID" value="KXB92691.1"/>
    <property type="molecule type" value="Genomic_DNA"/>
</dbReference>
<dbReference type="Gene3D" id="3.30.110.60">
    <property type="entry name" value="YhbY-like"/>
    <property type="match status" value="1"/>
</dbReference>
<dbReference type="Proteomes" id="UP000070160">
    <property type="component" value="Unassembled WGS sequence"/>
</dbReference>
<keyword evidence="1 2" id="KW-0694">RNA-binding</keyword>
<evidence type="ECO:0000313" key="6">
    <source>
        <dbReference type="Proteomes" id="UP000070160"/>
    </source>
</evidence>
<dbReference type="STRING" id="1588748.HMPREF3182_00353"/>
<reference evidence="5 7" key="3">
    <citation type="submission" date="2017-05" db="EMBL/GenBank/DDBJ databases">
        <authorList>
            <person name="Song R."/>
            <person name="Chenine A.L."/>
            <person name="Ruprecht R.M."/>
        </authorList>
    </citation>
    <scope>NUCLEOTIDE SEQUENCE [LARGE SCALE GENOMIC DNA]</scope>
    <source>
        <strain evidence="5 7">KA00229</strain>
    </source>
</reference>
<sequence>MKGKIKQKLKALGVQLSAVVQIGKEGMSDTLIDSTREALQARELIKVHVLPNAVLDTKETIEALADMLGAEVIQVIGRYGILFKKKKEKSHFEDIL</sequence>
<dbReference type="SMART" id="SM01103">
    <property type="entry name" value="CRS1_YhbY"/>
    <property type="match status" value="1"/>
</dbReference>
<reference evidence="6" key="2">
    <citation type="submission" date="2016-01" db="EMBL/GenBank/DDBJ databases">
        <authorList>
            <person name="Mitreva M."/>
            <person name="Pepin K.H."/>
            <person name="Mihindukulasuriya K.A."/>
            <person name="Fulton R."/>
            <person name="Fronick C."/>
            <person name="O'Laughlin M."/>
            <person name="Miner T."/>
            <person name="Herter B."/>
            <person name="Rosa B.A."/>
            <person name="Cordes M."/>
            <person name="Tomlinson C."/>
            <person name="Wollam A."/>
            <person name="Palsikar V.B."/>
            <person name="Mardis E.R."/>
            <person name="Wilson R.K."/>
        </authorList>
    </citation>
    <scope>NUCLEOTIDE SEQUENCE [LARGE SCALE GENOMIC DNA]</scope>
    <source>
        <strain evidence="6">KA00182</strain>
    </source>
</reference>
<keyword evidence="6" id="KW-1185">Reference proteome</keyword>
<dbReference type="Pfam" id="PF01985">
    <property type="entry name" value="CRS1_YhbY"/>
    <property type="match status" value="1"/>
</dbReference>
<evidence type="ECO:0000313" key="4">
    <source>
        <dbReference type="EMBL" id="KXB92691.1"/>
    </source>
</evidence>
<dbReference type="Proteomes" id="UP000242958">
    <property type="component" value="Unassembled WGS sequence"/>
</dbReference>
<feature type="domain" description="CRM" evidence="3">
    <location>
        <begin position="1"/>
        <end position="95"/>
    </location>
</feature>
<organism evidence="4 6">
    <name type="scientific">Megasphaera hutchinsoni</name>
    <dbReference type="NCBI Taxonomy" id="1588748"/>
    <lineage>
        <taxon>Bacteria</taxon>
        <taxon>Bacillati</taxon>
        <taxon>Bacillota</taxon>
        <taxon>Negativicutes</taxon>
        <taxon>Veillonellales</taxon>
        <taxon>Veillonellaceae</taxon>
        <taxon>Megasphaera</taxon>
    </lineage>
</organism>
<name>A0A134CKF3_9FIRM</name>
<proteinExistence type="predicted"/>
<evidence type="ECO:0000313" key="7">
    <source>
        <dbReference type="Proteomes" id="UP000242958"/>
    </source>
</evidence>
<dbReference type="PROSITE" id="PS51295">
    <property type="entry name" value="CRM"/>
    <property type="match status" value="1"/>
</dbReference>
<dbReference type="SUPFAM" id="SSF75471">
    <property type="entry name" value="YhbY-like"/>
    <property type="match status" value="1"/>
</dbReference>
<evidence type="ECO:0000256" key="2">
    <source>
        <dbReference type="PROSITE-ProRule" id="PRU00626"/>
    </source>
</evidence>
<evidence type="ECO:0000259" key="3">
    <source>
        <dbReference type="PROSITE" id="PS51295"/>
    </source>
</evidence>
<accession>A0A134CKF3</accession>
<dbReference type="PANTHER" id="PTHR40065:SF3">
    <property type="entry name" value="RNA-BINDING PROTEIN YHBY"/>
    <property type="match status" value="1"/>
</dbReference>
<dbReference type="GO" id="GO:0003723">
    <property type="term" value="F:RNA binding"/>
    <property type="evidence" value="ECO:0007669"/>
    <property type="project" value="UniProtKB-UniRule"/>
</dbReference>
<reference evidence="4" key="1">
    <citation type="submission" date="2016-01" db="EMBL/GenBank/DDBJ databases">
        <authorList>
            <person name="Oliw E.H."/>
        </authorList>
    </citation>
    <scope>NUCLEOTIDE SEQUENCE [LARGE SCALE GENOMIC DNA]</scope>
    <source>
        <strain evidence="4">KA00182</strain>
    </source>
</reference>
<dbReference type="AlphaFoldDB" id="A0A134CKF3"/>
<dbReference type="RefSeq" id="WP_007392610.1">
    <property type="nucleotide sequence ID" value="NZ_KQ960929.1"/>
</dbReference>